<dbReference type="InterPro" id="IPR017277">
    <property type="entry name" value="VapB45-like"/>
</dbReference>
<name>A0ABS4TF46_9PSEU</name>
<reference evidence="2 3" key="1">
    <citation type="submission" date="2021-03" db="EMBL/GenBank/DDBJ databases">
        <title>Sequencing the genomes of 1000 actinobacteria strains.</title>
        <authorList>
            <person name="Klenk H.-P."/>
        </authorList>
    </citation>
    <scope>NUCLEOTIDE SEQUENCE [LARGE SCALE GENOMIC DNA]</scope>
    <source>
        <strain evidence="2 3">DSM 46670</strain>
    </source>
</reference>
<comment type="caution">
    <text evidence="2">The sequence shown here is derived from an EMBL/GenBank/DDBJ whole genome shotgun (WGS) entry which is preliminary data.</text>
</comment>
<accession>A0ABS4TF46</accession>
<dbReference type="PIRSF" id="PIRSF037738">
    <property type="entry name" value="UCP037738"/>
    <property type="match status" value="1"/>
</dbReference>
<feature type="domain" description="Putative antitoxin VapB45-like DNA-binding HTH" evidence="1">
    <location>
        <begin position="13"/>
        <end position="94"/>
    </location>
</feature>
<evidence type="ECO:0000313" key="2">
    <source>
        <dbReference type="EMBL" id="MBP2323035.1"/>
    </source>
</evidence>
<gene>
    <name evidence="2" type="ORF">JOF56_003420</name>
</gene>
<keyword evidence="3" id="KW-1185">Reference proteome</keyword>
<evidence type="ECO:0000259" key="1">
    <source>
        <dbReference type="Pfam" id="PF21321"/>
    </source>
</evidence>
<dbReference type="Pfam" id="PF21321">
    <property type="entry name" value="HTH_66"/>
    <property type="match status" value="1"/>
</dbReference>
<protein>
    <submittedName>
        <fullName evidence="2">Uncharacterized protein (DUF433 family)</fullName>
    </submittedName>
</protein>
<proteinExistence type="predicted"/>
<dbReference type="InterPro" id="IPR048708">
    <property type="entry name" value="VapB45-like_HTH"/>
</dbReference>
<sequence>MKADALDRFSTALYTVPEAARYLDVPPSTLKSWAHGYRNRPAGRPEVVGAPIVTALSRDHIRQPVIPFIGLAEGAILSAIRRSGVPMQRIRPALEQLGNQFDLSHALANRRLYTDGAEVLFDYAEGTDDPGLVRAARELVVVRNGQRVFNEVVDAYLQRLEFDSEGYVRLMRLPAYAVADVVVDPARGFGQPIFAHGGVRLEDALGLFRAVEPLDVVADEYGIPRDHLEDAVRIATRPAA</sequence>
<evidence type="ECO:0000313" key="3">
    <source>
        <dbReference type="Proteomes" id="UP001519332"/>
    </source>
</evidence>
<dbReference type="EMBL" id="JAGINW010000001">
    <property type="protein sequence ID" value="MBP2323035.1"/>
    <property type="molecule type" value="Genomic_DNA"/>
</dbReference>
<organism evidence="2 3">
    <name type="scientific">Kibdelosporangium banguiense</name>
    <dbReference type="NCBI Taxonomy" id="1365924"/>
    <lineage>
        <taxon>Bacteria</taxon>
        <taxon>Bacillati</taxon>
        <taxon>Actinomycetota</taxon>
        <taxon>Actinomycetes</taxon>
        <taxon>Pseudonocardiales</taxon>
        <taxon>Pseudonocardiaceae</taxon>
        <taxon>Kibdelosporangium</taxon>
    </lineage>
</organism>
<dbReference type="RefSeq" id="WP_209638910.1">
    <property type="nucleotide sequence ID" value="NZ_JAGINW010000001.1"/>
</dbReference>
<dbReference type="Proteomes" id="UP001519332">
    <property type="component" value="Unassembled WGS sequence"/>
</dbReference>